<reference evidence="1" key="1">
    <citation type="submission" date="2023-06" db="EMBL/GenBank/DDBJ databases">
        <title>Draft Genome Sequences of Representative Paenibacillus Polymyxa, Bacillus cereus, Fictibacillus sp., and Brevibacillus agri Strains Isolated from Amazonian Dark Earth.</title>
        <authorList>
            <person name="Pellegrinetti T.A."/>
            <person name="Cunha I.C.M."/>
            <person name="Chaves M.G."/>
            <person name="Freitas A.S."/>
            <person name="Silva A.V.R."/>
            <person name="Tsai S.M."/>
            <person name="Mendes L.W."/>
        </authorList>
    </citation>
    <scope>NUCLEOTIDE SEQUENCE</scope>
    <source>
        <strain evidence="1">CENA-BCM004</strain>
    </source>
</reference>
<dbReference type="Pfam" id="PF02810">
    <property type="entry name" value="SEC-C"/>
    <property type="match status" value="1"/>
</dbReference>
<sequence length="317" mass="36505">MNKVGRNEPCPCGSGKKYKNCCLRSVTTVQMNKIVEISSHQEGAAKFAFDHFHEEMGSRTRKYIEQYQIGRDQEQTYANLIVCWLMFQSDMKDGKSPMELYLQDQLKKEQPQIMDVLKSWEKSSPSVYKIDSKINRNTFLLKDVMDGKEYTVEFNSEILPQEEMALVGFLIYTGEHYEFYIDFALIPQGEWNGRLQGMFPQKTALNTNFPHALQALLSKQEQTGDNSISRQDDPILAHIKENAKEEIVNEAEKIWTSWNSEQKLVIRKEEPYAAAIHYRVCKDVLNIPATQSEIASKYGISASSLSSKYRQLKNLAD</sequence>
<dbReference type="InterPro" id="IPR004027">
    <property type="entry name" value="SEC_C_motif"/>
</dbReference>
<accession>A0ABT8E7H2</accession>
<dbReference type="EMBL" id="JAUHLN010000002">
    <property type="protein sequence ID" value="MDN4073860.1"/>
    <property type="molecule type" value="Genomic_DNA"/>
</dbReference>
<dbReference type="SUPFAM" id="SSF103642">
    <property type="entry name" value="Sec-C motif"/>
    <property type="match status" value="1"/>
</dbReference>
<organism evidence="1 2">
    <name type="scientific">Fictibacillus terranigra</name>
    <dbReference type="NCBI Taxonomy" id="3058424"/>
    <lineage>
        <taxon>Bacteria</taxon>
        <taxon>Bacillati</taxon>
        <taxon>Bacillota</taxon>
        <taxon>Bacilli</taxon>
        <taxon>Bacillales</taxon>
        <taxon>Fictibacillaceae</taxon>
        <taxon>Fictibacillus</taxon>
    </lineage>
</organism>
<dbReference type="Proteomes" id="UP001168694">
    <property type="component" value="Unassembled WGS sequence"/>
</dbReference>
<evidence type="ECO:0000313" key="2">
    <source>
        <dbReference type="Proteomes" id="UP001168694"/>
    </source>
</evidence>
<dbReference type="RefSeq" id="WP_290399952.1">
    <property type="nucleotide sequence ID" value="NZ_JAUHLN010000002.1"/>
</dbReference>
<name>A0ABT8E7H2_9BACL</name>
<comment type="caution">
    <text evidence="1">The sequence shown here is derived from an EMBL/GenBank/DDBJ whole genome shotgun (WGS) entry which is preliminary data.</text>
</comment>
<proteinExistence type="predicted"/>
<gene>
    <name evidence="1" type="ORF">QYF49_12680</name>
</gene>
<dbReference type="Gene3D" id="1.10.472.10">
    <property type="entry name" value="Cyclin-like"/>
    <property type="match status" value="1"/>
</dbReference>
<keyword evidence="2" id="KW-1185">Reference proteome</keyword>
<evidence type="ECO:0000313" key="1">
    <source>
        <dbReference type="EMBL" id="MDN4073860.1"/>
    </source>
</evidence>
<dbReference type="Gene3D" id="3.10.450.50">
    <property type="match status" value="1"/>
</dbReference>
<protein>
    <submittedName>
        <fullName evidence="1">SEC-C metal-binding domain-containing protein</fullName>
    </submittedName>
</protein>